<gene>
    <name evidence="3" type="ORF">HNR40_009076</name>
</gene>
<reference evidence="3 4" key="1">
    <citation type="submission" date="2020-08" db="EMBL/GenBank/DDBJ databases">
        <title>Genomic Encyclopedia of Type Strains, Phase IV (KMG-IV): sequencing the most valuable type-strain genomes for metagenomic binning, comparative biology and taxonomic classification.</title>
        <authorList>
            <person name="Goeker M."/>
        </authorList>
    </citation>
    <scope>NUCLEOTIDE SEQUENCE [LARGE SCALE GENOMIC DNA]</scope>
    <source>
        <strain evidence="3 4">DSM 45385</strain>
    </source>
</reference>
<evidence type="ECO:0000313" key="4">
    <source>
        <dbReference type="Proteomes" id="UP000568380"/>
    </source>
</evidence>
<dbReference type="NCBIfam" id="NF038083">
    <property type="entry name" value="CU044_5270_fam"/>
    <property type="match status" value="1"/>
</dbReference>
<dbReference type="InterPro" id="IPR047789">
    <property type="entry name" value="CU044_5270-like"/>
</dbReference>
<keyword evidence="4" id="KW-1185">Reference proteome</keyword>
<proteinExistence type="predicted"/>
<organism evidence="3 4">
    <name type="scientific">Nonomuraea endophytica</name>
    <dbReference type="NCBI Taxonomy" id="714136"/>
    <lineage>
        <taxon>Bacteria</taxon>
        <taxon>Bacillati</taxon>
        <taxon>Actinomycetota</taxon>
        <taxon>Actinomycetes</taxon>
        <taxon>Streptosporangiales</taxon>
        <taxon>Streptosporangiaceae</taxon>
        <taxon>Nonomuraea</taxon>
    </lineage>
</organism>
<name>A0A7W8AEF7_9ACTN</name>
<dbReference type="EMBL" id="JACHIN010000018">
    <property type="protein sequence ID" value="MBB5083571.1"/>
    <property type="molecule type" value="Genomic_DNA"/>
</dbReference>
<protein>
    <recommendedName>
        <fullName evidence="5">CU044_5270 family protein</fullName>
    </recommendedName>
</protein>
<evidence type="ECO:0008006" key="5">
    <source>
        <dbReference type="Google" id="ProtNLM"/>
    </source>
</evidence>
<evidence type="ECO:0000256" key="1">
    <source>
        <dbReference type="SAM" id="MobiDB-lite"/>
    </source>
</evidence>
<feature type="transmembrane region" description="Helical" evidence="2">
    <location>
        <begin position="61"/>
        <end position="81"/>
    </location>
</feature>
<evidence type="ECO:0000313" key="3">
    <source>
        <dbReference type="EMBL" id="MBB5083571.1"/>
    </source>
</evidence>
<dbReference type="RefSeq" id="WP_184972812.1">
    <property type="nucleotide sequence ID" value="NZ_JACHIN010000018.1"/>
</dbReference>
<dbReference type="Proteomes" id="UP000568380">
    <property type="component" value="Unassembled WGS sequence"/>
</dbReference>
<keyword evidence="2" id="KW-0472">Membrane</keyword>
<comment type="caution">
    <text evidence="3">The sequence shown here is derived from an EMBL/GenBank/DDBJ whole genome shotgun (WGS) entry which is preliminary data.</text>
</comment>
<accession>A0A7W8AEF7</accession>
<sequence length="314" mass="33651">MNEMDLLKEFRTEVPAQQDVRKEEERLLASIQRTANGATDRDVTTARNAPRRPVVRLRTGLALAGVLAAVAAAAVVVPQLGGRESESVALPEASPSSAVMVLENAALVAARTKPAEIRPDQWFYMKEAQHDLGPDFETWNRMDGRRAALREGGKLRVGPPEKGPTHSGKTQQEVGALPTDPDKLLAHFRGLDKLRPLLSLCQPNCPAGTEKDVDVFGTIGWYLKFGPMIPADTTAGMYRALAKIPNVTVEENAVDGAGRQGIGVALDLGRAGKSTLILDAGDFHFLGVKNEVDGRTMAMSVLASGIVDKPGETS</sequence>
<keyword evidence="2" id="KW-0812">Transmembrane</keyword>
<keyword evidence="2" id="KW-1133">Transmembrane helix</keyword>
<evidence type="ECO:0000256" key="2">
    <source>
        <dbReference type="SAM" id="Phobius"/>
    </source>
</evidence>
<feature type="region of interest" description="Disordered" evidence="1">
    <location>
        <begin position="151"/>
        <end position="176"/>
    </location>
</feature>
<dbReference type="AlphaFoldDB" id="A0A7W8AEF7"/>